<evidence type="ECO:0000313" key="2">
    <source>
        <dbReference type="Proteomes" id="UP001500456"/>
    </source>
</evidence>
<proteinExistence type="predicted"/>
<dbReference type="EMBL" id="BAAAZX010000022">
    <property type="protein sequence ID" value="GAA4013822.1"/>
    <property type="molecule type" value="Genomic_DNA"/>
</dbReference>
<dbReference type="Proteomes" id="UP001500456">
    <property type="component" value="Unassembled WGS sequence"/>
</dbReference>
<organism evidence="1 2">
    <name type="scientific">Streptomyces plumbiresistens</name>
    <dbReference type="NCBI Taxonomy" id="511811"/>
    <lineage>
        <taxon>Bacteria</taxon>
        <taxon>Bacillati</taxon>
        <taxon>Actinomycetota</taxon>
        <taxon>Actinomycetes</taxon>
        <taxon>Kitasatosporales</taxon>
        <taxon>Streptomycetaceae</taxon>
        <taxon>Streptomyces</taxon>
    </lineage>
</organism>
<accession>A0ABP7SN77</accession>
<comment type="caution">
    <text evidence="1">The sequence shown here is derived from an EMBL/GenBank/DDBJ whole genome shotgun (WGS) entry which is preliminary data.</text>
</comment>
<name>A0ABP7SN77_9ACTN</name>
<evidence type="ECO:0000313" key="1">
    <source>
        <dbReference type="EMBL" id="GAA4013822.1"/>
    </source>
</evidence>
<sequence>MGERAVEDALLAGVREGLLDPPQEGMRPLLGGGCLERPDAAAGGVAEADHVLDRAALAAGVHALEDEQDPAPVARPARREQAFLQVGQVLAHAGGGRLARGLVPGAERDGVGVVGGQIDPLAARHAQQLTETGLLLLTGLPPGVLLGHGAPLPLGYLRHGPVTAKVVPGV</sequence>
<gene>
    <name evidence="1" type="ORF">GCM10022232_65290</name>
</gene>
<keyword evidence="2" id="KW-1185">Reference proteome</keyword>
<protein>
    <submittedName>
        <fullName evidence="1">Uncharacterized protein</fullName>
    </submittedName>
</protein>
<reference evidence="2" key="1">
    <citation type="journal article" date="2019" name="Int. J. Syst. Evol. Microbiol.">
        <title>The Global Catalogue of Microorganisms (GCM) 10K type strain sequencing project: providing services to taxonomists for standard genome sequencing and annotation.</title>
        <authorList>
            <consortium name="The Broad Institute Genomics Platform"/>
            <consortium name="The Broad Institute Genome Sequencing Center for Infectious Disease"/>
            <person name="Wu L."/>
            <person name="Ma J."/>
        </authorList>
    </citation>
    <scope>NUCLEOTIDE SEQUENCE [LARGE SCALE GENOMIC DNA]</scope>
    <source>
        <strain evidence="2">JCM 16924</strain>
    </source>
</reference>